<dbReference type="InterPro" id="IPR002937">
    <property type="entry name" value="Amino_oxidase"/>
</dbReference>
<dbReference type="Gene3D" id="1.10.10.10">
    <property type="entry name" value="Winged helix-like DNA-binding domain superfamily/Winged helix DNA-binding domain"/>
    <property type="match status" value="1"/>
</dbReference>
<dbReference type="PANTHER" id="PTHR10742">
    <property type="entry name" value="FLAVIN MONOAMINE OXIDASE"/>
    <property type="match status" value="1"/>
</dbReference>
<dbReference type="SUPFAM" id="SSF54373">
    <property type="entry name" value="FAD-linked reductases, C-terminal domain"/>
    <property type="match status" value="1"/>
</dbReference>
<dbReference type="Proteomes" id="UP000316726">
    <property type="component" value="Chromosome 4"/>
</dbReference>
<evidence type="ECO:0000313" key="5">
    <source>
        <dbReference type="Proteomes" id="UP000316726"/>
    </source>
</evidence>
<dbReference type="Pfam" id="PF01593">
    <property type="entry name" value="Amino_oxidase"/>
    <property type="match status" value="1"/>
</dbReference>
<proteinExistence type="inferred from homology"/>
<feature type="compositionally biased region" description="Basic and acidic residues" evidence="2">
    <location>
        <begin position="797"/>
        <end position="808"/>
    </location>
</feature>
<dbReference type="PANTHER" id="PTHR10742:SF410">
    <property type="entry name" value="LYSINE-SPECIFIC HISTONE DEMETHYLASE 2"/>
    <property type="match status" value="1"/>
</dbReference>
<feature type="region of interest" description="Disordered" evidence="2">
    <location>
        <begin position="1"/>
        <end position="59"/>
    </location>
</feature>
<feature type="region of interest" description="Disordered" evidence="2">
    <location>
        <begin position="777"/>
        <end position="818"/>
    </location>
</feature>
<feature type="domain" description="Amine oxidase" evidence="3">
    <location>
        <begin position="275"/>
        <end position="755"/>
    </location>
</feature>
<evidence type="ECO:0000259" key="3">
    <source>
        <dbReference type="Pfam" id="PF01593"/>
    </source>
</evidence>
<dbReference type="SUPFAM" id="SSF51905">
    <property type="entry name" value="FAD/NAD(P)-binding domain"/>
    <property type="match status" value="1"/>
</dbReference>
<dbReference type="OrthoDB" id="5046242at2759"/>
<dbReference type="InterPro" id="IPR009057">
    <property type="entry name" value="Homeodomain-like_sf"/>
</dbReference>
<dbReference type="Gene3D" id="3.90.660.10">
    <property type="match status" value="1"/>
</dbReference>
<feature type="region of interest" description="Disordered" evidence="2">
    <location>
        <begin position="1009"/>
        <end position="1028"/>
    </location>
</feature>
<evidence type="ECO:0000313" key="4">
    <source>
        <dbReference type="EMBL" id="QDZ20969.1"/>
    </source>
</evidence>
<evidence type="ECO:0000256" key="2">
    <source>
        <dbReference type="SAM" id="MobiDB-lite"/>
    </source>
</evidence>
<sequence length="1149" mass="128258">MILEETSSSSSSEEEEEAVGSEEEREEREERGRLKRRLKKKGSPEGEGKASGDQDPSEVMLVGAGLRPHLTTKERRLFGKEDRGYKAIRGKVLHLWEGRKKEWLGLHECLKEVRASTSEERDLTARCYNFLCLEGCINVGCFGNEPDHVKDQAGVLRTSETLQRWIKAKTFDFILQNVGNMEVITLKTVRDHLEKCHGGNETEARSNLFAILKPYVKEQVKACLSFISQGKTEEADRIEFLRQYMAVGRGEDDSVVADTGIGLGKSVVVVGAGPAGLSAAKHLQRHGCCVTVLEGRERVGGRVLTDRETFSRPIDLGASIITGIAADVNKGRRFDPSSTIFQQLGLKTKELEGECPIFDAVKRAKISKEMDRKIAGVFDGILDMCTNKALAFKAASGGKGVGKENFGDTVKELFESERALQEGDGEKVEDKQGAADEGGEEVVTSLRQLTEEDLRVLRWHYAHTEYGCSARLNEISLEHWNQDESEDGAGFGGPHVMVPGGYSRAMESLSDGLHVRTKACVKGIKYGDGKVEVTCSNPDDEGDECIVADSVVVTVPLGCLKRKKIEFDPPLPDWKQECIDRLGYGNLNKVVLEFKEEDDGNVFWEQGSNSVGDVMMFGMTSESESTCGRFFMFWNMKKVCGSPILIGLLAGEAAYEAEQEDNKLVPQAMGVLRNLFHDVTVPEPVSCRVTSWLSDEFSHGSYSFVAAGASGDDYDTLALPVSSLVHFAGEHTWRKNPDTVGGAMLSGIREAQSILRMFSRDVATVVDDMMFTLDASKDLEEGEEEEGDGWEEEEEDIPKVENPKFKGEKKAKKQKPRQQKIVGTVPYLSNADHAQAKEEIRNVYTYFEMRKGSEDFAELMGSLKSLDGKRAFVKQCIARGDKTNYLGALKEKHLGLLNSWILEFADAPLCTDFICDCIRLLNKLNLEIKDMKETKLGKTMRNLAQHQPVKVKKLVTYLLKQVSAVPAKADKEKERSASGDASETKEAKAPKIDEEEVKKLEQMREEIKRRKEEARRRHEEASKKFQEAARMIGVMDAAEPPSPRREKRKHRHSSSEKSKKARGDESGGEKRVDKKLAGEHRKQCVSYIKNLLKESLKEGKIDKEQFKAIVAKVWGKLEHHPSLGKDEEFLTNDRKGKIVKLIKQYVAKS</sequence>
<comment type="similarity">
    <text evidence="1">Belongs to the flavin monoamine oxidase family.</text>
</comment>
<dbReference type="GO" id="GO:0016491">
    <property type="term" value="F:oxidoreductase activity"/>
    <property type="evidence" value="ECO:0007669"/>
    <property type="project" value="InterPro"/>
</dbReference>
<dbReference type="GO" id="GO:0141052">
    <property type="term" value="F:histone H3 demethylase activity"/>
    <property type="evidence" value="ECO:0007669"/>
    <property type="project" value="UniProtKB-ARBA"/>
</dbReference>
<dbReference type="AlphaFoldDB" id="A0A5B8MKQ4"/>
<feature type="compositionally biased region" description="Basic and acidic residues" evidence="2">
    <location>
        <begin position="1053"/>
        <end position="1079"/>
    </location>
</feature>
<dbReference type="InterPro" id="IPR050281">
    <property type="entry name" value="Flavin_monoamine_oxidase"/>
</dbReference>
<dbReference type="InterPro" id="IPR036188">
    <property type="entry name" value="FAD/NAD-bd_sf"/>
</dbReference>
<keyword evidence="5" id="KW-1185">Reference proteome</keyword>
<feature type="compositionally biased region" description="Basic and acidic residues" evidence="2">
    <location>
        <begin position="1009"/>
        <end position="1027"/>
    </location>
</feature>
<feature type="region of interest" description="Disordered" evidence="2">
    <location>
        <begin position="968"/>
        <end position="998"/>
    </location>
</feature>
<dbReference type="STRING" id="1764295.A0A5B8MKQ4"/>
<feature type="compositionally biased region" description="Basic residues" evidence="2">
    <location>
        <begin position="809"/>
        <end position="818"/>
    </location>
</feature>
<dbReference type="InterPro" id="IPR036388">
    <property type="entry name" value="WH-like_DNA-bd_sf"/>
</dbReference>
<feature type="compositionally biased region" description="Basic and acidic residues" evidence="2">
    <location>
        <begin position="418"/>
        <end position="434"/>
    </location>
</feature>
<name>A0A5B8MKQ4_9CHLO</name>
<dbReference type="PRINTS" id="PR00419">
    <property type="entry name" value="ADXRDTASE"/>
</dbReference>
<accession>A0A5B8MKQ4</accession>
<feature type="compositionally biased region" description="Acidic residues" evidence="2">
    <location>
        <begin position="12"/>
        <end position="27"/>
    </location>
</feature>
<gene>
    <name evidence="4" type="ORF">A3770_04p34870</name>
</gene>
<dbReference type="InterPro" id="IPR035441">
    <property type="entry name" value="TFIIS/LEDGF_dom_sf"/>
</dbReference>
<reference evidence="4 5" key="1">
    <citation type="submission" date="2018-07" db="EMBL/GenBank/DDBJ databases">
        <title>The complete nuclear genome of the prasinophyte Chloropicon primus (CCMP1205).</title>
        <authorList>
            <person name="Pombert J.-F."/>
            <person name="Otis C."/>
            <person name="Turmel M."/>
            <person name="Lemieux C."/>
        </authorList>
    </citation>
    <scope>NUCLEOTIDE SEQUENCE [LARGE SCALE GENOMIC DNA]</scope>
    <source>
        <strain evidence="4 5">CCMP1205</strain>
    </source>
</reference>
<protein>
    <submittedName>
        <fullName evidence="4">Amine oxidase</fullName>
    </submittedName>
</protein>
<organism evidence="4 5">
    <name type="scientific">Chloropicon primus</name>
    <dbReference type="NCBI Taxonomy" id="1764295"/>
    <lineage>
        <taxon>Eukaryota</taxon>
        <taxon>Viridiplantae</taxon>
        <taxon>Chlorophyta</taxon>
        <taxon>Chloropicophyceae</taxon>
        <taxon>Chloropicales</taxon>
        <taxon>Chloropicaceae</taxon>
        <taxon>Chloropicon</taxon>
    </lineage>
</organism>
<feature type="region of interest" description="Disordered" evidence="2">
    <location>
        <begin position="418"/>
        <end position="440"/>
    </location>
</feature>
<dbReference type="EMBL" id="CP031037">
    <property type="protein sequence ID" value="QDZ20969.1"/>
    <property type="molecule type" value="Genomic_DNA"/>
</dbReference>
<feature type="compositionally biased region" description="Basic and acidic residues" evidence="2">
    <location>
        <begin position="42"/>
        <end position="52"/>
    </location>
</feature>
<dbReference type="SUPFAM" id="SSF47676">
    <property type="entry name" value="Conserved domain common to transcription factors TFIIS, elongin A, CRSP70"/>
    <property type="match status" value="1"/>
</dbReference>
<feature type="compositionally biased region" description="Low complexity" evidence="2">
    <location>
        <begin position="1"/>
        <end position="11"/>
    </location>
</feature>
<dbReference type="Gene3D" id="3.50.50.60">
    <property type="entry name" value="FAD/NAD(P)-binding domain"/>
    <property type="match status" value="2"/>
</dbReference>
<evidence type="ECO:0000256" key="1">
    <source>
        <dbReference type="ARBA" id="ARBA00005995"/>
    </source>
</evidence>
<dbReference type="Gene3D" id="1.20.930.10">
    <property type="entry name" value="Conserved domain common to transcription factors TFIIS, elongin A, CRSP70"/>
    <property type="match status" value="1"/>
</dbReference>
<dbReference type="SUPFAM" id="SSF46689">
    <property type="entry name" value="Homeodomain-like"/>
    <property type="match status" value="1"/>
</dbReference>
<feature type="compositionally biased region" description="Acidic residues" evidence="2">
    <location>
        <begin position="780"/>
        <end position="796"/>
    </location>
</feature>
<feature type="region of interest" description="Disordered" evidence="2">
    <location>
        <begin position="1034"/>
        <end position="1079"/>
    </location>
</feature>